<feature type="domain" description="SGNH hydrolase-type esterase" evidence="2">
    <location>
        <begin position="64"/>
        <end position="241"/>
    </location>
</feature>
<protein>
    <recommendedName>
        <fullName evidence="2">SGNH hydrolase-type esterase domain-containing protein</fullName>
    </recommendedName>
</protein>
<dbReference type="PANTHER" id="PTHR30383">
    <property type="entry name" value="THIOESTERASE 1/PROTEASE 1/LYSOPHOSPHOLIPASE L1"/>
    <property type="match status" value="1"/>
</dbReference>
<dbReference type="Gene3D" id="3.40.50.1110">
    <property type="entry name" value="SGNH hydrolase"/>
    <property type="match status" value="1"/>
</dbReference>
<accession>A0ABM7R7S7</accession>
<evidence type="ECO:0000313" key="3">
    <source>
        <dbReference type="EMBL" id="BCX46898.1"/>
    </source>
</evidence>
<dbReference type="Pfam" id="PF13472">
    <property type="entry name" value="Lipase_GDSL_2"/>
    <property type="match status" value="1"/>
</dbReference>
<dbReference type="EMBL" id="AP024702">
    <property type="protein sequence ID" value="BCX46898.1"/>
    <property type="molecule type" value="Genomic_DNA"/>
</dbReference>
<dbReference type="PANTHER" id="PTHR30383:SF26">
    <property type="entry name" value="SGNH HYDROLASE-TYPE ESTERASE DOMAIN-CONTAINING PROTEIN"/>
    <property type="match status" value="1"/>
</dbReference>
<dbReference type="InterPro" id="IPR051532">
    <property type="entry name" value="Ester_Hydrolysis_Enzymes"/>
</dbReference>
<evidence type="ECO:0000256" key="1">
    <source>
        <dbReference type="SAM" id="SignalP"/>
    </source>
</evidence>
<organism evidence="3 4">
    <name type="scientific">Haloferula helveola</name>
    <dbReference type="NCBI Taxonomy" id="490095"/>
    <lineage>
        <taxon>Bacteria</taxon>
        <taxon>Pseudomonadati</taxon>
        <taxon>Verrucomicrobiota</taxon>
        <taxon>Verrucomicrobiia</taxon>
        <taxon>Verrucomicrobiales</taxon>
        <taxon>Verrucomicrobiaceae</taxon>
        <taxon>Haloferula</taxon>
    </lineage>
</organism>
<dbReference type="InterPro" id="IPR013830">
    <property type="entry name" value="SGNH_hydro"/>
</dbReference>
<dbReference type="Proteomes" id="UP001374893">
    <property type="component" value="Chromosome"/>
</dbReference>
<keyword evidence="1" id="KW-0732">Signal</keyword>
<evidence type="ECO:0000313" key="4">
    <source>
        <dbReference type="Proteomes" id="UP001374893"/>
    </source>
</evidence>
<dbReference type="CDD" id="cd00229">
    <property type="entry name" value="SGNH_hydrolase"/>
    <property type="match status" value="1"/>
</dbReference>
<feature type="chain" id="PRO_5046844006" description="SGNH hydrolase-type esterase domain-containing protein" evidence="1">
    <location>
        <begin position="29"/>
        <end position="258"/>
    </location>
</feature>
<dbReference type="SUPFAM" id="SSF52266">
    <property type="entry name" value="SGNH hydrolase"/>
    <property type="match status" value="1"/>
</dbReference>
<feature type="signal peptide" evidence="1">
    <location>
        <begin position="1"/>
        <end position="28"/>
    </location>
</feature>
<proteinExistence type="predicted"/>
<dbReference type="InterPro" id="IPR036514">
    <property type="entry name" value="SGNH_hydro_sf"/>
</dbReference>
<gene>
    <name evidence="3" type="ORF">HAHE_08060</name>
</gene>
<name>A0ABM7R7S7_9BACT</name>
<keyword evidence="4" id="KW-1185">Reference proteome</keyword>
<evidence type="ECO:0000259" key="2">
    <source>
        <dbReference type="Pfam" id="PF13472"/>
    </source>
</evidence>
<reference evidence="3 4" key="1">
    <citation type="submission" date="2021-06" db="EMBL/GenBank/DDBJ databases">
        <title>Complete genome of Haloferula helveola possessing various polysaccharide degrading enzymes.</title>
        <authorList>
            <person name="Takami H."/>
            <person name="Huang C."/>
            <person name="Hamasaki K."/>
        </authorList>
    </citation>
    <scope>NUCLEOTIDE SEQUENCE [LARGE SCALE GENOMIC DNA]</scope>
    <source>
        <strain evidence="3 4">CN-1</strain>
    </source>
</reference>
<sequence>MLGNRKSHPPKSVAATILCMVMASVALAATAEEEWNKLVGDRLMKNPAFAYVENDPSLPNVLIYGDSISIAYTDRVRTRLEGKANVYRLHTNGSHSGALIENMTRMLETMKDPMLDKPWDFGWDVIHFNVGLHDLKRLPDKQTSDPINSVEAYKANLEKIIAYLKETAPDATLIFATTTPVPKGEKIRVEGTGKIYNAAAMEVLEKHPDIRINDLHAFTLPNYGKWCTKPNNVHYNKTGYTAQGDEVARIISKALPKK</sequence>